<evidence type="ECO:0000313" key="2">
    <source>
        <dbReference type="EMBL" id="RKO83454.1"/>
    </source>
</evidence>
<sequence>MILKESDGRRKKVSVGMWTAGEVHMEWIPPEIYVGRTLRKNRRFFQAPQLRQTPHESNNKQRPPLNAALIHRSCVSSSSSTTASFVQRSAALGVAVEGEREMSTIDLSDSPPTLRRGRAVVRKQSSSSLTQESDTDPQREAAAAAARGRWFKAGLAATFVSSARPPASVTAEPLELLLDEDDVHKNNNAPTTTSSTETGTGTGAASPPLVSPTGTVWRIGGADAVAALAAVQLPPSSASADLAATVEPDVGLAAAADLETEFEMRAAAARARWKRSGVVAGIAARLTPPVEPLEFILDEDADTSPTAAAPAPASVEPLEFILDEEDDVGRTAARVQAPAPVAARPRMEPLEFILEDEEDGNNTAARIPVQAPIDSRFLTTRSATVTQSPSSSRSRSRSPHGPHTICISVLDHDRPTHGHGHPTISHGLARTRTARNRPLVVHNEQELVEALAVAAAGGGTPPLRKRTTVMGRSGRTLFRGSTVRKAEPKTEVDAEKDVDWQVSRSLIIPSRSRYLTADSCPLSPLSHSC</sequence>
<accession>A0A4P9VV19</accession>
<feature type="compositionally biased region" description="Polar residues" evidence="1">
    <location>
        <begin position="123"/>
        <end position="132"/>
    </location>
</feature>
<evidence type="ECO:0000256" key="1">
    <source>
        <dbReference type="SAM" id="MobiDB-lite"/>
    </source>
</evidence>
<feature type="region of interest" description="Disordered" evidence="1">
    <location>
        <begin position="97"/>
        <end position="145"/>
    </location>
</feature>
<feature type="region of interest" description="Disordered" evidence="1">
    <location>
        <begin position="380"/>
        <end position="407"/>
    </location>
</feature>
<organism evidence="2 3">
    <name type="scientific">Blyttiomyces helicus</name>
    <dbReference type="NCBI Taxonomy" id="388810"/>
    <lineage>
        <taxon>Eukaryota</taxon>
        <taxon>Fungi</taxon>
        <taxon>Fungi incertae sedis</taxon>
        <taxon>Chytridiomycota</taxon>
        <taxon>Chytridiomycota incertae sedis</taxon>
        <taxon>Chytridiomycetes</taxon>
        <taxon>Chytridiomycetes incertae sedis</taxon>
        <taxon>Blyttiomyces</taxon>
    </lineage>
</organism>
<protein>
    <submittedName>
        <fullName evidence="2">Uncharacterized protein</fullName>
    </submittedName>
</protein>
<gene>
    <name evidence="2" type="ORF">BDK51DRAFT_50687</name>
</gene>
<feature type="region of interest" description="Disordered" evidence="1">
    <location>
        <begin position="179"/>
        <end position="209"/>
    </location>
</feature>
<reference evidence="3" key="1">
    <citation type="journal article" date="2018" name="Nat. Microbiol.">
        <title>Leveraging single-cell genomics to expand the fungal tree of life.</title>
        <authorList>
            <person name="Ahrendt S.R."/>
            <person name="Quandt C.A."/>
            <person name="Ciobanu D."/>
            <person name="Clum A."/>
            <person name="Salamov A."/>
            <person name="Andreopoulos B."/>
            <person name="Cheng J.F."/>
            <person name="Woyke T."/>
            <person name="Pelin A."/>
            <person name="Henrissat B."/>
            <person name="Reynolds N.K."/>
            <person name="Benny G.L."/>
            <person name="Smith M.E."/>
            <person name="James T.Y."/>
            <person name="Grigoriev I.V."/>
        </authorList>
    </citation>
    <scope>NUCLEOTIDE SEQUENCE [LARGE SCALE GENOMIC DNA]</scope>
</reference>
<dbReference type="Proteomes" id="UP000269721">
    <property type="component" value="Unassembled WGS sequence"/>
</dbReference>
<evidence type="ECO:0000313" key="3">
    <source>
        <dbReference type="Proteomes" id="UP000269721"/>
    </source>
</evidence>
<keyword evidence="3" id="KW-1185">Reference proteome</keyword>
<dbReference type="AlphaFoldDB" id="A0A4P9VV19"/>
<feature type="compositionally biased region" description="Low complexity" evidence="1">
    <location>
        <begin position="186"/>
        <end position="208"/>
    </location>
</feature>
<proteinExistence type="predicted"/>
<dbReference type="EMBL" id="ML001223">
    <property type="protein sequence ID" value="RKO83454.1"/>
    <property type="molecule type" value="Genomic_DNA"/>
</dbReference>
<name>A0A4P9VV19_9FUNG</name>